<evidence type="ECO:0000256" key="2">
    <source>
        <dbReference type="ARBA" id="ARBA00007935"/>
    </source>
</evidence>
<keyword evidence="5 8" id="KW-0812">Transmembrane</keyword>
<evidence type="ECO:0000256" key="8">
    <source>
        <dbReference type="SAM" id="Phobius"/>
    </source>
</evidence>
<sequence>MKMRKKILFPAALLLLVFSFVLSLCVGSAQISIREAVSALQNGSLTPDSRILFYVRLPRALAAVLSGAALAVSGVLLQNVLNNALAAPNIIGVNAGAGFAVLFLLAVFPTATAFLPFAAFLGALFASLLIYAVAAKSGASRTTITLAGVALSSVFTAGSNAIKTFFPDTIYNSSSFFIGGFSGIAYKNLTPAWIAILLGLLLAVLFSGEMDVLSLGDETAQSLGMRVQGTRFLLLMTASLLAGGAVSFSGLLGFVGLIVPHILRHFIGARHRILVPLSALFGASFVLLCDTLSRTLFSPYEIPVGIVLSLLGGPFFLFLIVRKKGGKLE</sequence>
<dbReference type="FunFam" id="1.10.3470.10:FF:000001">
    <property type="entry name" value="Vitamin B12 ABC transporter permease BtuC"/>
    <property type="match status" value="1"/>
</dbReference>
<dbReference type="GO" id="GO:0005886">
    <property type="term" value="C:plasma membrane"/>
    <property type="evidence" value="ECO:0007669"/>
    <property type="project" value="UniProtKB-SubCell"/>
</dbReference>
<dbReference type="AlphaFoldDB" id="A0AAE3ALA7"/>
<dbReference type="PANTHER" id="PTHR30472:SF25">
    <property type="entry name" value="ABC TRANSPORTER PERMEASE PROTEIN MJ0876-RELATED"/>
    <property type="match status" value="1"/>
</dbReference>
<dbReference type="GO" id="GO:0022857">
    <property type="term" value="F:transmembrane transporter activity"/>
    <property type="evidence" value="ECO:0007669"/>
    <property type="project" value="InterPro"/>
</dbReference>
<evidence type="ECO:0000256" key="6">
    <source>
        <dbReference type="ARBA" id="ARBA00022989"/>
    </source>
</evidence>
<dbReference type="Proteomes" id="UP001199424">
    <property type="component" value="Unassembled WGS sequence"/>
</dbReference>
<dbReference type="PANTHER" id="PTHR30472">
    <property type="entry name" value="FERRIC ENTEROBACTIN TRANSPORT SYSTEM PERMEASE PROTEIN"/>
    <property type="match status" value="1"/>
</dbReference>
<keyword evidence="3" id="KW-0813">Transport</keyword>
<comment type="similarity">
    <text evidence="2">Belongs to the binding-protein-dependent transport system permease family. FecCD subfamily.</text>
</comment>
<keyword evidence="4" id="KW-1003">Cell membrane</keyword>
<keyword evidence="10" id="KW-1185">Reference proteome</keyword>
<dbReference type="RefSeq" id="WP_308448658.1">
    <property type="nucleotide sequence ID" value="NZ_JAJEQC010000002.1"/>
</dbReference>
<proteinExistence type="inferred from homology"/>
<feature type="transmembrane region" description="Helical" evidence="8">
    <location>
        <begin position="53"/>
        <end position="77"/>
    </location>
</feature>
<evidence type="ECO:0000313" key="10">
    <source>
        <dbReference type="Proteomes" id="UP001199424"/>
    </source>
</evidence>
<evidence type="ECO:0000256" key="4">
    <source>
        <dbReference type="ARBA" id="ARBA00022475"/>
    </source>
</evidence>
<accession>A0AAE3ALA7</accession>
<evidence type="ECO:0000256" key="7">
    <source>
        <dbReference type="ARBA" id="ARBA00023136"/>
    </source>
</evidence>
<protein>
    <submittedName>
        <fullName evidence="9">Iron ABC transporter permease</fullName>
    </submittedName>
</protein>
<dbReference type="InterPro" id="IPR037294">
    <property type="entry name" value="ABC_BtuC-like"/>
</dbReference>
<name>A0AAE3ALA7_9FIRM</name>
<dbReference type="Gene3D" id="1.10.3470.10">
    <property type="entry name" value="ABC transporter involved in vitamin B12 uptake, BtuC"/>
    <property type="match status" value="1"/>
</dbReference>
<comment type="caution">
    <text evidence="9">The sequence shown here is derived from an EMBL/GenBank/DDBJ whole genome shotgun (WGS) entry which is preliminary data.</text>
</comment>
<feature type="transmembrane region" description="Helical" evidence="8">
    <location>
        <begin position="232"/>
        <end position="259"/>
    </location>
</feature>
<dbReference type="SUPFAM" id="SSF81345">
    <property type="entry name" value="ABC transporter involved in vitamin B12 uptake, BtuC"/>
    <property type="match status" value="1"/>
</dbReference>
<feature type="transmembrane region" description="Helical" evidence="8">
    <location>
        <begin position="271"/>
        <end position="288"/>
    </location>
</feature>
<evidence type="ECO:0000256" key="1">
    <source>
        <dbReference type="ARBA" id="ARBA00004651"/>
    </source>
</evidence>
<evidence type="ECO:0000256" key="5">
    <source>
        <dbReference type="ARBA" id="ARBA00022692"/>
    </source>
</evidence>
<feature type="transmembrane region" description="Helical" evidence="8">
    <location>
        <begin position="89"/>
        <end position="108"/>
    </location>
</feature>
<keyword evidence="6 8" id="KW-1133">Transmembrane helix</keyword>
<keyword evidence="7 8" id="KW-0472">Membrane</keyword>
<feature type="transmembrane region" description="Helical" evidence="8">
    <location>
        <begin position="193"/>
        <end position="212"/>
    </location>
</feature>
<dbReference type="Pfam" id="PF01032">
    <property type="entry name" value="FecCD"/>
    <property type="match status" value="1"/>
</dbReference>
<evidence type="ECO:0000313" key="9">
    <source>
        <dbReference type="EMBL" id="MCC2136093.1"/>
    </source>
</evidence>
<comment type="subcellular location">
    <subcellularLocation>
        <location evidence="1">Cell membrane</location>
        <topology evidence="1">Multi-pass membrane protein</topology>
    </subcellularLocation>
</comment>
<feature type="transmembrane region" description="Helical" evidence="8">
    <location>
        <begin position="300"/>
        <end position="321"/>
    </location>
</feature>
<feature type="transmembrane region" description="Helical" evidence="8">
    <location>
        <begin position="114"/>
        <end position="134"/>
    </location>
</feature>
<reference evidence="9" key="1">
    <citation type="submission" date="2021-10" db="EMBL/GenBank/DDBJ databases">
        <title>Anaerobic single-cell dispensing facilitates the cultivation of human gut bacteria.</title>
        <authorList>
            <person name="Afrizal A."/>
        </authorList>
    </citation>
    <scope>NUCLEOTIDE SEQUENCE</scope>
    <source>
        <strain evidence="9">CLA-AA-H250</strain>
    </source>
</reference>
<dbReference type="InterPro" id="IPR000522">
    <property type="entry name" value="ABC_transptr_permease_BtuC"/>
</dbReference>
<gene>
    <name evidence="9" type="ORF">LKD31_03570</name>
</gene>
<dbReference type="EMBL" id="JAJEQC010000002">
    <property type="protein sequence ID" value="MCC2136093.1"/>
    <property type="molecule type" value="Genomic_DNA"/>
</dbReference>
<organism evidence="9 10">
    <name type="scientific">Hominenteromicrobium mulieris</name>
    <dbReference type="NCBI Taxonomy" id="2885357"/>
    <lineage>
        <taxon>Bacteria</taxon>
        <taxon>Bacillati</taxon>
        <taxon>Bacillota</taxon>
        <taxon>Clostridia</taxon>
        <taxon>Eubacteriales</taxon>
        <taxon>Oscillospiraceae</taxon>
        <taxon>Hominenteromicrobium</taxon>
    </lineage>
</organism>
<evidence type="ECO:0000256" key="3">
    <source>
        <dbReference type="ARBA" id="ARBA00022448"/>
    </source>
</evidence>
<dbReference type="CDD" id="cd06550">
    <property type="entry name" value="TM_ABC_iron-siderophores_like"/>
    <property type="match status" value="1"/>
</dbReference>